<dbReference type="Proteomes" id="UP000694395">
    <property type="component" value="Chromosome 7"/>
</dbReference>
<dbReference type="SMART" id="SM00208">
    <property type="entry name" value="TNFR"/>
    <property type="match status" value="2"/>
</dbReference>
<dbReference type="SUPFAM" id="SSF57586">
    <property type="entry name" value="TNF receptor-like"/>
    <property type="match status" value="1"/>
</dbReference>
<dbReference type="InterPro" id="IPR001368">
    <property type="entry name" value="TNFR/NGFR_Cys_rich_reg"/>
</dbReference>
<name>A0A8C7VFC1_ONCMY</name>
<dbReference type="PROSITE" id="PS50050">
    <property type="entry name" value="TNFR_NGFR_2"/>
    <property type="match status" value="1"/>
</dbReference>
<dbReference type="InterPro" id="IPR053107">
    <property type="entry name" value="TNFRSF18"/>
</dbReference>
<dbReference type="PANTHER" id="PTHR47388">
    <property type="entry name" value="TUMOR NECROSIS FACTOR RECEPTOR SUPERFAMILY MEMBER 18"/>
    <property type="match status" value="1"/>
</dbReference>
<reference evidence="4" key="3">
    <citation type="submission" date="2025-09" db="UniProtKB">
        <authorList>
            <consortium name="Ensembl"/>
        </authorList>
    </citation>
    <scope>IDENTIFICATION</scope>
</reference>
<dbReference type="PANTHER" id="PTHR47388:SF1">
    <property type="entry name" value="TUMOR NECROSIS FACTOR RECEPTOR SUPERFAMILY MEMBER 18"/>
    <property type="match status" value="1"/>
</dbReference>
<dbReference type="RefSeq" id="XP_036840377.1">
    <property type="nucleotide sequence ID" value="XM_036984482.1"/>
</dbReference>
<sequence>MIAKEMEKILMFDFKYADGFEKRTHCCIKHWSPDHILKQRATMASVTEREKCPSMFTGKFLKKHCTTHAKTDCGDCPADSYSEFSDRVENCQPCLKCQQVYARACTSTANAICLCGSGFLCSDHVCSNCEKEKKCRKGEELKRTGSREYTWKCVPCPNNTYSDTEQGHCKPLTQCDTHGFIVIFPGNKTHNSKCGIHEQGNKEDGHYILAIGFFFFAVVLLVFLTYACIRRIRHKPNANIHGFPLSKEESGSQLIQQAETKDNASQILLSMASISTV</sequence>
<evidence type="ECO:0000259" key="3">
    <source>
        <dbReference type="PROSITE" id="PS50050"/>
    </source>
</evidence>
<evidence type="ECO:0000256" key="2">
    <source>
        <dbReference type="SAM" id="Phobius"/>
    </source>
</evidence>
<dbReference type="GeneID" id="110527110"/>
<reference evidence="4" key="1">
    <citation type="submission" date="2020-07" db="EMBL/GenBank/DDBJ databases">
        <title>A long reads based de novo assembly of the rainbow trout Arlee double haploid line genome.</title>
        <authorList>
            <person name="Gao G."/>
            <person name="Palti Y."/>
        </authorList>
    </citation>
    <scope>NUCLEOTIDE SEQUENCE [LARGE SCALE GENOMIC DNA]</scope>
</reference>
<keyword evidence="2" id="KW-0812">Transmembrane</keyword>
<keyword evidence="2" id="KW-0472">Membrane</keyword>
<dbReference type="GO" id="GO:0009897">
    <property type="term" value="C:external side of plasma membrane"/>
    <property type="evidence" value="ECO:0007669"/>
    <property type="project" value="TreeGrafter"/>
</dbReference>
<keyword evidence="5" id="KW-1185">Reference proteome</keyword>
<keyword evidence="2" id="KW-1133">Transmembrane helix</keyword>
<organism evidence="4 5">
    <name type="scientific">Oncorhynchus mykiss</name>
    <name type="common">Rainbow trout</name>
    <name type="synonym">Salmo gairdneri</name>
    <dbReference type="NCBI Taxonomy" id="8022"/>
    <lineage>
        <taxon>Eukaryota</taxon>
        <taxon>Metazoa</taxon>
        <taxon>Chordata</taxon>
        <taxon>Craniata</taxon>
        <taxon>Vertebrata</taxon>
        <taxon>Euteleostomi</taxon>
        <taxon>Actinopterygii</taxon>
        <taxon>Neopterygii</taxon>
        <taxon>Teleostei</taxon>
        <taxon>Protacanthopterygii</taxon>
        <taxon>Salmoniformes</taxon>
        <taxon>Salmonidae</taxon>
        <taxon>Salmoninae</taxon>
        <taxon>Oncorhynchus</taxon>
    </lineage>
</organism>
<comment type="caution">
    <text evidence="1">Lacks conserved residue(s) required for the propagation of feature annotation.</text>
</comment>
<dbReference type="InterPro" id="IPR022318">
    <property type="entry name" value="TNFR_18"/>
</dbReference>
<protein>
    <recommendedName>
        <fullName evidence="3">TNFR-Cys domain-containing protein</fullName>
    </recommendedName>
</protein>
<evidence type="ECO:0000313" key="5">
    <source>
        <dbReference type="Proteomes" id="UP000694395"/>
    </source>
</evidence>
<keyword evidence="1" id="KW-1015">Disulfide bond</keyword>
<dbReference type="GeneTree" id="ENSGT00730000111279"/>
<dbReference type="PRINTS" id="PR01968">
    <property type="entry name" value="TNFACTORR18"/>
</dbReference>
<dbReference type="GO" id="GO:0045785">
    <property type="term" value="P:positive regulation of cell adhesion"/>
    <property type="evidence" value="ECO:0007669"/>
    <property type="project" value="TreeGrafter"/>
</dbReference>
<dbReference type="OrthoDB" id="9374769at2759"/>
<dbReference type="PROSITE" id="PS00652">
    <property type="entry name" value="TNFR_NGFR_1"/>
    <property type="match status" value="1"/>
</dbReference>
<dbReference type="InterPro" id="IPR034018">
    <property type="entry name" value="TNFRSF18_N"/>
</dbReference>
<dbReference type="GO" id="GO:0005031">
    <property type="term" value="F:tumor necrosis factor receptor activity"/>
    <property type="evidence" value="ECO:0007669"/>
    <property type="project" value="InterPro"/>
</dbReference>
<dbReference type="CDD" id="cd13417">
    <property type="entry name" value="TNFRSF18"/>
    <property type="match status" value="1"/>
</dbReference>
<dbReference type="Pfam" id="PF00020">
    <property type="entry name" value="TNFR_c6"/>
    <property type="match status" value="2"/>
</dbReference>
<reference evidence="4" key="2">
    <citation type="submission" date="2025-08" db="UniProtKB">
        <authorList>
            <consortium name="Ensembl"/>
        </authorList>
    </citation>
    <scope>IDENTIFICATION</scope>
</reference>
<feature type="disulfide bond" evidence="1">
    <location>
        <begin position="76"/>
        <end position="91"/>
    </location>
</feature>
<evidence type="ECO:0000256" key="1">
    <source>
        <dbReference type="PROSITE-ProRule" id="PRU00206"/>
    </source>
</evidence>
<feature type="transmembrane region" description="Helical" evidence="2">
    <location>
        <begin position="207"/>
        <end position="229"/>
    </location>
</feature>
<feature type="repeat" description="TNFR-Cys" evidence="1">
    <location>
        <begin position="75"/>
        <end position="113"/>
    </location>
</feature>
<dbReference type="Ensembl" id="ENSOMYT00000023446.2">
    <property type="protein sequence ID" value="ENSOMYP00000021362.1"/>
    <property type="gene ID" value="ENSOMYG00000010272.2"/>
</dbReference>
<dbReference type="Gene3D" id="2.10.50.10">
    <property type="entry name" value="Tumor Necrosis Factor Receptor, subunit A, domain 2"/>
    <property type="match status" value="2"/>
</dbReference>
<accession>A0A8C7VFC1</accession>
<proteinExistence type="predicted"/>
<evidence type="ECO:0000313" key="4">
    <source>
        <dbReference type="Ensembl" id="ENSOMYP00000021362.1"/>
    </source>
</evidence>
<dbReference type="AlphaFoldDB" id="A0A8C7VFC1"/>
<dbReference type="GO" id="GO:0043066">
    <property type="term" value="P:negative regulation of apoptotic process"/>
    <property type="evidence" value="ECO:0007669"/>
    <property type="project" value="InterPro"/>
</dbReference>
<feature type="domain" description="TNFR-Cys" evidence="3">
    <location>
        <begin position="75"/>
        <end position="113"/>
    </location>
</feature>